<dbReference type="Ensembl" id="ENSTGUT00000033499.1">
    <property type="protein sequence ID" value="ENSTGUP00000023050.1"/>
    <property type="gene ID" value="ENSTGUG00000022257.1"/>
</dbReference>
<evidence type="ECO:0000313" key="2">
    <source>
        <dbReference type="Proteomes" id="UP000007754"/>
    </source>
</evidence>
<evidence type="ECO:0000313" key="1">
    <source>
        <dbReference type="Ensembl" id="ENSTGUP00000023050.1"/>
    </source>
</evidence>
<reference evidence="1" key="3">
    <citation type="submission" date="2025-09" db="UniProtKB">
        <authorList>
            <consortium name="Ensembl"/>
        </authorList>
    </citation>
    <scope>IDENTIFICATION</scope>
</reference>
<sequence length="71" mass="8425">MPLLRDPLPEPSVQELNLTVCKLQTKEVIIFKDYILKKNKLKYKIYINITVCSIFTEHEKHISELKVLHVF</sequence>
<organism evidence="1 2">
    <name type="scientific">Taeniopygia guttata</name>
    <name type="common">Zebra finch</name>
    <name type="synonym">Poephila guttata</name>
    <dbReference type="NCBI Taxonomy" id="59729"/>
    <lineage>
        <taxon>Eukaryota</taxon>
        <taxon>Metazoa</taxon>
        <taxon>Chordata</taxon>
        <taxon>Craniata</taxon>
        <taxon>Vertebrata</taxon>
        <taxon>Euteleostomi</taxon>
        <taxon>Archelosauria</taxon>
        <taxon>Archosauria</taxon>
        <taxon>Dinosauria</taxon>
        <taxon>Saurischia</taxon>
        <taxon>Theropoda</taxon>
        <taxon>Coelurosauria</taxon>
        <taxon>Aves</taxon>
        <taxon>Neognathae</taxon>
        <taxon>Neoaves</taxon>
        <taxon>Telluraves</taxon>
        <taxon>Australaves</taxon>
        <taxon>Passeriformes</taxon>
        <taxon>Passeroidea</taxon>
        <taxon>Estrildidae</taxon>
        <taxon>Estrildinae</taxon>
        <taxon>Taeniopygia</taxon>
    </lineage>
</organism>
<keyword evidence="2" id="KW-1185">Reference proteome</keyword>
<proteinExistence type="predicted"/>
<name>A0A674GKV7_TAEGU</name>
<dbReference type="AlphaFoldDB" id="A0A674GKV7"/>
<dbReference type="Proteomes" id="UP000007754">
    <property type="component" value="Chromosome 11"/>
</dbReference>
<accession>A0A674GKV7</accession>
<protein>
    <submittedName>
        <fullName evidence="1">Uncharacterized protein</fullName>
    </submittedName>
</protein>
<dbReference type="InParanoid" id="A0A674GKV7"/>
<reference evidence="1 2" key="1">
    <citation type="journal article" date="2010" name="Nature">
        <title>The genome of a songbird.</title>
        <authorList>
            <person name="Warren W.C."/>
            <person name="Clayton D.F."/>
            <person name="Ellegren H."/>
            <person name="Arnold A.P."/>
            <person name="Hillier L.W."/>
            <person name="Kunstner A."/>
            <person name="Searle S."/>
            <person name="White S."/>
            <person name="Vilella A.J."/>
            <person name="Fairley S."/>
            <person name="Heger A."/>
            <person name="Kong L."/>
            <person name="Ponting C.P."/>
            <person name="Jarvis E.D."/>
            <person name="Mello C.V."/>
            <person name="Minx P."/>
            <person name="Lovell P."/>
            <person name="Velho T.A."/>
            <person name="Ferris M."/>
            <person name="Balakrishnan C.N."/>
            <person name="Sinha S."/>
            <person name="Blatti C."/>
            <person name="London S.E."/>
            <person name="Li Y."/>
            <person name="Lin Y.C."/>
            <person name="George J."/>
            <person name="Sweedler J."/>
            <person name="Southey B."/>
            <person name="Gunaratne P."/>
            <person name="Watson M."/>
            <person name="Nam K."/>
            <person name="Backstrom N."/>
            <person name="Smeds L."/>
            <person name="Nabholz B."/>
            <person name="Itoh Y."/>
            <person name="Whitney O."/>
            <person name="Pfenning A.R."/>
            <person name="Howard J."/>
            <person name="Volker M."/>
            <person name="Skinner B.M."/>
            <person name="Griffin D.K."/>
            <person name="Ye L."/>
            <person name="McLaren W.M."/>
            <person name="Flicek P."/>
            <person name="Quesada V."/>
            <person name="Velasco G."/>
            <person name="Lopez-Otin C."/>
            <person name="Puente X.S."/>
            <person name="Olender T."/>
            <person name="Lancet D."/>
            <person name="Smit A.F."/>
            <person name="Hubley R."/>
            <person name="Konkel M.K."/>
            <person name="Walker J.A."/>
            <person name="Batzer M.A."/>
            <person name="Gu W."/>
            <person name="Pollock D.D."/>
            <person name="Chen L."/>
            <person name="Cheng Z."/>
            <person name="Eichler E.E."/>
            <person name="Stapley J."/>
            <person name="Slate J."/>
            <person name="Ekblom R."/>
            <person name="Birkhead T."/>
            <person name="Burke T."/>
            <person name="Burt D."/>
            <person name="Scharff C."/>
            <person name="Adam I."/>
            <person name="Richard H."/>
            <person name="Sultan M."/>
            <person name="Soldatov A."/>
            <person name="Lehrach H."/>
            <person name="Edwards S.V."/>
            <person name="Yang S.P."/>
            <person name="Li X."/>
            <person name="Graves T."/>
            <person name="Fulton L."/>
            <person name="Nelson J."/>
            <person name="Chinwalla A."/>
            <person name="Hou S."/>
            <person name="Mardis E.R."/>
            <person name="Wilson R.K."/>
        </authorList>
    </citation>
    <scope>NUCLEOTIDE SEQUENCE [LARGE SCALE GENOMIC DNA]</scope>
</reference>
<reference evidence="1" key="2">
    <citation type="submission" date="2025-08" db="UniProtKB">
        <authorList>
            <consortium name="Ensembl"/>
        </authorList>
    </citation>
    <scope>IDENTIFICATION</scope>
</reference>